<comment type="similarity">
    <text evidence="1">Belongs to the sigma-70 factor family. ECF subfamily.</text>
</comment>
<name>A0A1W1ZKD2_9SPHI</name>
<dbReference type="SUPFAM" id="SSF88659">
    <property type="entry name" value="Sigma3 and sigma4 domains of RNA polymerase sigma factors"/>
    <property type="match status" value="1"/>
</dbReference>
<evidence type="ECO:0000259" key="6">
    <source>
        <dbReference type="Pfam" id="PF08281"/>
    </source>
</evidence>
<keyword evidence="3" id="KW-0731">Sigma factor</keyword>
<evidence type="ECO:0000256" key="2">
    <source>
        <dbReference type="ARBA" id="ARBA00023015"/>
    </source>
</evidence>
<dbReference type="InterPro" id="IPR013249">
    <property type="entry name" value="RNA_pol_sigma70_r4_t2"/>
</dbReference>
<dbReference type="GO" id="GO:0003677">
    <property type="term" value="F:DNA binding"/>
    <property type="evidence" value="ECO:0007669"/>
    <property type="project" value="InterPro"/>
</dbReference>
<dbReference type="Pfam" id="PF04542">
    <property type="entry name" value="Sigma70_r2"/>
    <property type="match status" value="1"/>
</dbReference>
<sequence>MKQSGAQESWTNFPIFESGINGMTVYTELNDNELASLLKAGGEAVYKEIYNRYWDKLYYIAHRMLKQQEAAEEVVQDVFVLLWKKRAELAIQSLAVYLAAMTRYEVYRYLAKDKRDKNNAVDYQSQLGDQVSFDADLEHKLLLEIIAELSNQLPKKCRLVFQYVKLQDRPLAEVAQEMNISQKTAEAHLTKALKTIRGNMGNAMHLLF</sequence>
<dbReference type="AlphaFoldDB" id="A0A1W1ZKD2"/>
<dbReference type="PANTHER" id="PTHR43133:SF46">
    <property type="entry name" value="RNA POLYMERASE SIGMA-70 FACTOR ECF SUBFAMILY"/>
    <property type="match status" value="1"/>
</dbReference>
<dbReference type="InterPro" id="IPR039425">
    <property type="entry name" value="RNA_pol_sigma-70-like"/>
</dbReference>
<feature type="domain" description="RNA polymerase sigma factor 70 region 4 type 2" evidence="6">
    <location>
        <begin position="144"/>
        <end position="195"/>
    </location>
</feature>
<dbReference type="GO" id="GO:0006352">
    <property type="term" value="P:DNA-templated transcription initiation"/>
    <property type="evidence" value="ECO:0007669"/>
    <property type="project" value="InterPro"/>
</dbReference>
<protein>
    <submittedName>
        <fullName evidence="7">RNA polymerase sigma-70 factor, ECF subfamily</fullName>
    </submittedName>
</protein>
<dbReference type="InterPro" id="IPR013324">
    <property type="entry name" value="RNA_pol_sigma_r3/r4-like"/>
</dbReference>
<dbReference type="GO" id="GO:0016987">
    <property type="term" value="F:sigma factor activity"/>
    <property type="evidence" value="ECO:0007669"/>
    <property type="project" value="UniProtKB-KW"/>
</dbReference>
<evidence type="ECO:0000256" key="3">
    <source>
        <dbReference type="ARBA" id="ARBA00023082"/>
    </source>
</evidence>
<dbReference type="Gene3D" id="1.10.10.10">
    <property type="entry name" value="Winged helix-like DNA-binding domain superfamily/Winged helix DNA-binding domain"/>
    <property type="match status" value="1"/>
</dbReference>
<evidence type="ECO:0000259" key="5">
    <source>
        <dbReference type="Pfam" id="PF04542"/>
    </source>
</evidence>
<dbReference type="InterPro" id="IPR036388">
    <property type="entry name" value="WH-like_DNA-bd_sf"/>
</dbReference>
<evidence type="ECO:0000256" key="4">
    <source>
        <dbReference type="ARBA" id="ARBA00023163"/>
    </source>
</evidence>
<feature type="domain" description="RNA polymerase sigma-70 region 2" evidence="5">
    <location>
        <begin position="49"/>
        <end position="115"/>
    </location>
</feature>
<dbReference type="NCBIfam" id="TIGR02937">
    <property type="entry name" value="sigma70-ECF"/>
    <property type="match status" value="1"/>
</dbReference>
<dbReference type="PANTHER" id="PTHR43133">
    <property type="entry name" value="RNA POLYMERASE ECF-TYPE SIGMA FACTO"/>
    <property type="match status" value="1"/>
</dbReference>
<keyword evidence="4" id="KW-0804">Transcription</keyword>
<dbReference type="Pfam" id="PF08281">
    <property type="entry name" value="Sigma70_r4_2"/>
    <property type="match status" value="1"/>
</dbReference>
<evidence type="ECO:0000313" key="8">
    <source>
        <dbReference type="Proteomes" id="UP000192756"/>
    </source>
</evidence>
<proteinExistence type="inferred from homology"/>
<gene>
    <name evidence="7" type="ORF">SAMN04488524_0809</name>
</gene>
<dbReference type="Proteomes" id="UP000192756">
    <property type="component" value="Unassembled WGS sequence"/>
</dbReference>
<dbReference type="SUPFAM" id="SSF88946">
    <property type="entry name" value="Sigma2 domain of RNA polymerase sigma factors"/>
    <property type="match status" value="1"/>
</dbReference>
<evidence type="ECO:0000313" key="7">
    <source>
        <dbReference type="EMBL" id="SMC48844.1"/>
    </source>
</evidence>
<organism evidence="7 8">
    <name type="scientific">Pedobacter africanus</name>
    <dbReference type="NCBI Taxonomy" id="151894"/>
    <lineage>
        <taxon>Bacteria</taxon>
        <taxon>Pseudomonadati</taxon>
        <taxon>Bacteroidota</taxon>
        <taxon>Sphingobacteriia</taxon>
        <taxon>Sphingobacteriales</taxon>
        <taxon>Sphingobacteriaceae</taxon>
        <taxon>Pedobacter</taxon>
    </lineage>
</organism>
<dbReference type="InterPro" id="IPR014284">
    <property type="entry name" value="RNA_pol_sigma-70_dom"/>
</dbReference>
<keyword evidence="8" id="KW-1185">Reference proteome</keyword>
<dbReference type="RefSeq" id="WP_235012454.1">
    <property type="nucleotide sequence ID" value="NZ_FWXT01000001.1"/>
</dbReference>
<reference evidence="8" key="1">
    <citation type="submission" date="2017-04" db="EMBL/GenBank/DDBJ databases">
        <authorList>
            <person name="Varghese N."/>
            <person name="Submissions S."/>
        </authorList>
    </citation>
    <scope>NUCLEOTIDE SEQUENCE [LARGE SCALE GENOMIC DNA]</scope>
    <source>
        <strain evidence="8">DSM 12126</strain>
    </source>
</reference>
<keyword evidence="2" id="KW-0805">Transcription regulation</keyword>
<accession>A0A1W1ZKD2</accession>
<dbReference type="InterPro" id="IPR007627">
    <property type="entry name" value="RNA_pol_sigma70_r2"/>
</dbReference>
<evidence type="ECO:0000256" key="1">
    <source>
        <dbReference type="ARBA" id="ARBA00010641"/>
    </source>
</evidence>
<dbReference type="Gene3D" id="1.10.1740.10">
    <property type="match status" value="1"/>
</dbReference>
<dbReference type="InterPro" id="IPR013325">
    <property type="entry name" value="RNA_pol_sigma_r2"/>
</dbReference>
<dbReference type="EMBL" id="FWXT01000001">
    <property type="protein sequence ID" value="SMC48844.1"/>
    <property type="molecule type" value="Genomic_DNA"/>
</dbReference>
<dbReference type="STRING" id="151894.SAMN04488524_0809"/>